<dbReference type="PANTHER" id="PTHR10926:SF0">
    <property type="entry name" value="CDC50, ISOFORM A"/>
    <property type="match status" value="1"/>
</dbReference>
<proteinExistence type="inferred from homology"/>
<dbReference type="EMBL" id="HBGH01014756">
    <property type="protein sequence ID" value="CAD9236111.1"/>
    <property type="molecule type" value="Transcribed_RNA"/>
</dbReference>
<dbReference type="PANTHER" id="PTHR10926">
    <property type="entry name" value="CELL CYCLE CONTROL PROTEIN 50"/>
    <property type="match status" value="1"/>
</dbReference>
<dbReference type="InterPro" id="IPR005045">
    <property type="entry name" value="CDC50/LEM3_fam"/>
</dbReference>
<keyword evidence="5 6" id="KW-0472">Membrane</keyword>
<comment type="subcellular location">
    <subcellularLocation>
        <location evidence="1">Membrane</location>
        <topology evidence="1">Multi-pass membrane protein</topology>
    </subcellularLocation>
</comment>
<comment type="similarity">
    <text evidence="2 6">Belongs to the CDC50/LEM3 family.</text>
</comment>
<organism evidence="8">
    <name type="scientific">Compsopogon caeruleus</name>
    <dbReference type="NCBI Taxonomy" id="31354"/>
    <lineage>
        <taxon>Eukaryota</taxon>
        <taxon>Rhodophyta</taxon>
        <taxon>Compsopogonophyceae</taxon>
        <taxon>Compsopogonales</taxon>
        <taxon>Compsopogonaceae</taxon>
        <taxon>Compsopogon</taxon>
    </lineage>
</organism>
<accession>A0A7S1TGJ3</accession>
<dbReference type="AlphaFoldDB" id="A0A7S1TGJ3"/>
<protein>
    <recommendedName>
        <fullName evidence="9">ALA-interacting subunit</fullName>
    </recommendedName>
</protein>
<evidence type="ECO:0000256" key="4">
    <source>
        <dbReference type="ARBA" id="ARBA00022989"/>
    </source>
</evidence>
<gene>
    <name evidence="8" type="ORF">CCAE0312_LOCUS8203</name>
</gene>
<dbReference type="Pfam" id="PF03381">
    <property type="entry name" value="CDC50"/>
    <property type="match status" value="1"/>
</dbReference>
<reference evidence="8" key="1">
    <citation type="submission" date="2021-01" db="EMBL/GenBank/DDBJ databases">
        <authorList>
            <person name="Corre E."/>
            <person name="Pelletier E."/>
            <person name="Niang G."/>
            <person name="Scheremetjew M."/>
            <person name="Finn R."/>
            <person name="Kale V."/>
            <person name="Holt S."/>
            <person name="Cochrane G."/>
            <person name="Meng A."/>
            <person name="Brown T."/>
            <person name="Cohen L."/>
        </authorList>
    </citation>
    <scope>NUCLEOTIDE SEQUENCE</scope>
    <source>
        <strain evidence="8">SAG 36.94</strain>
    </source>
</reference>
<evidence type="ECO:0000256" key="5">
    <source>
        <dbReference type="ARBA" id="ARBA00023136"/>
    </source>
</evidence>
<keyword evidence="3 7" id="KW-0812">Transmembrane</keyword>
<evidence type="ECO:0000256" key="1">
    <source>
        <dbReference type="ARBA" id="ARBA00004141"/>
    </source>
</evidence>
<evidence type="ECO:0000256" key="6">
    <source>
        <dbReference type="PIRNR" id="PIRNR015840"/>
    </source>
</evidence>
<sequence length="327" mass="37780">MPDRSRCCGVVGCFGASDDPNELRGCQKFKQQELYAITPIYRPRKVIIFFFIIGMIFIPIGVIILVTNRKLFRSQEYRYDNDPACNQDGCTFTIQVNKTISAPVYFYYGLDNFYQNARNYVKSRSDSQNRGINVSQSELSQCAPYEKEIPCGLIAHSFFNDTFSFNSCNTSLCNIQTLLNLSTQGIAWESDLRDLFRPGPMPPWTQEDNMRVQDPRFVNWMRVSAFKRFTKLYGIINRDLTPGYYRIVVESIYPVAAFNGQKFFLFQQVGWFGARNAFLGYAYVIVGGLCILLATLFLVRHIWNPRRPAFDDPNLIRERLAKLMEDS</sequence>
<evidence type="ECO:0008006" key="9">
    <source>
        <dbReference type="Google" id="ProtNLM"/>
    </source>
</evidence>
<evidence type="ECO:0000256" key="3">
    <source>
        <dbReference type="ARBA" id="ARBA00022692"/>
    </source>
</evidence>
<dbReference type="PIRSF" id="PIRSF015840">
    <property type="entry name" value="DUF284_TM_euk"/>
    <property type="match status" value="1"/>
</dbReference>
<dbReference type="GO" id="GO:0005783">
    <property type="term" value="C:endoplasmic reticulum"/>
    <property type="evidence" value="ECO:0007669"/>
    <property type="project" value="TreeGrafter"/>
</dbReference>
<name>A0A7S1TGJ3_9RHOD</name>
<evidence type="ECO:0000313" key="8">
    <source>
        <dbReference type="EMBL" id="CAD9236111.1"/>
    </source>
</evidence>
<keyword evidence="4 7" id="KW-1133">Transmembrane helix</keyword>
<evidence type="ECO:0000256" key="2">
    <source>
        <dbReference type="ARBA" id="ARBA00009457"/>
    </source>
</evidence>
<evidence type="ECO:0000256" key="7">
    <source>
        <dbReference type="SAM" id="Phobius"/>
    </source>
</evidence>
<dbReference type="GO" id="GO:0005886">
    <property type="term" value="C:plasma membrane"/>
    <property type="evidence" value="ECO:0007669"/>
    <property type="project" value="TreeGrafter"/>
</dbReference>
<dbReference type="GO" id="GO:0005794">
    <property type="term" value="C:Golgi apparatus"/>
    <property type="evidence" value="ECO:0007669"/>
    <property type="project" value="TreeGrafter"/>
</dbReference>
<feature type="transmembrane region" description="Helical" evidence="7">
    <location>
        <begin position="46"/>
        <end position="66"/>
    </location>
</feature>
<feature type="transmembrane region" description="Helical" evidence="7">
    <location>
        <begin position="278"/>
        <end position="299"/>
    </location>
</feature>